<dbReference type="EMBL" id="JAUPFM010000001">
    <property type="protein sequence ID" value="KAK2862639.1"/>
    <property type="molecule type" value="Genomic_DNA"/>
</dbReference>
<reference evidence="2" key="1">
    <citation type="submission" date="2023-07" db="EMBL/GenBank/DDBJ databases">
        <title>Chromosome-level Genome Assembly of Striped Snakehead (Channa striata).</title>
        <authorList>
            <person name="Liu H."/>
        </authorList>
    </citation>
    <scope>NUCLEOTIDE SEQUENCE</scope>
    <source>
        <strain evidence="2">Gz</strain>
        <tissue evidence="2">Muscle</tissue>
    </source>
</reference>
<name>A0AA88T7T7_CHASR</name>
<accession>A0AA88T7T7</accession>
<sequence length="72" mass="7663">MCCRGLTRFTLPACMPLLCPPLLASPAPHTSSLITSMLYKPAKPSSRMLALIPALCPAVRTSACPSYLSSQQ</sequence>
<evidence type="ECO:0000313" key="3">
    <source>
        <dbReference type="Proteomes" id="UP001187415"/>
    </source>
</evidence>
<dbReference type="AlphaFoldDB" id="A0AA88T7T7"/>
<organism evidence="2 3">
    <name type="scientific">Channa striata</name>
    <name type="common">Snakehead murrel</name>
    <name type="synonym">Ophicephalus striatus</name>
    <dbReference type="NCBI Taxonomy" id="64152"/>
    <lineage>
        <taxon>Eukaryota</taxon>
        <taxon>Metazoa</taxon>
        <taxon>Chordata</taxon>
        <taxon>Craniata</taxon>
        <taxon>Vertebrata</taxon>
        <taxon>Euteleostomi</taxon>
        <taxon>Actinopterygii</taxon>
        <taxon>Neopterygii</taxon>
        <taxon>Teleostei</taxon>
        <taxon>Neoteleostei</taxon>
        <taxon>Acanthomorphata</taxon>
        <taxon>Anabantaria</taxon>
        <taxon>Anabantiformes</taxon>
        <taxon>Channoidei</taxon>
        <taxon>Channidae</taxon>
        <taxon>Channa</taxon>
    </lineage>
</organism>
<evidence type="ECO:0000256" key="1">
    <source>
        <dbReference type="SAM" id="SignalP"/>
    </source>
</evidence>
<gene>
    <name evidence="2" type="ORF">Q5P01_002172</name>
</gene>
<evidence type="ECO:0000313" key="2">
    <source>
        <dbReference type="EMBL" id="KAK2862639.1"/>
    </source>
</evidence>
<dbReference type="Proteomes" id="UP001187415">
    <property type="component" value="Unassembled WGS sequence"/>
</dbReference>
<proteinExistence type="predicted"/>
<comment type="caution">
    <text evidence="2">The sequence shown here is derived from an EMBL/GenBank/DDBJ whole genome shotgun (WGS) entry which is preliminary data.</text>
</comment>
<keyword evidence="1" id="KW-0732">Signal</keyword>
<protein>
    <recommendedName>
        <fullName evidence="4">Secreted protein</fullName>
    </recommendedName>
</protein>
<feature type="chain" id="PRO_5041677543" description="Secreted protein" evidence="1">
    <location>
        <begin position="25"/>
        <end position="72"/>
    </location>
</feature>
<keyword evidence="3" id="KW-1185">Reference proteome</keyword>
<feature type="signal peptide" evidence="1">
    <location>
        <begin position="1"/>
        <end position="24"/>
    </location>
</feature>
<evidence type="ECO:0008006" key="4">
    <source>
        <dbReference type="Google" id="ProtNLM"/>
    </source>
</evidence>